<dbReference type="PANTHER" id="PTHR42696:SF2">
    <property type="entry name" value="ASPARTATE AMMONIA-LYASE"/>
    <property type="match status" value="1"/>
</dbReference>
<dbReference type="Proteomes" id="UP000072660">
    <property type="component" value="Unassembled WGS sequence"/>
</dbReference>
<keyword evidence="11" id="KW-1185">Reference proteome</keyword>
<dbReference type="Pfam" id="PF10415">
    <property type="entry name" value="FumaraseC_C"/>
    <property type="match status" value="1"/>
</dbReference>
<dbReference type="CDD" id="cd01357">
    <property type="entry name" value="Aspartase"/>
    <property type="match status" value="1"/>
</dbReference>
<evidence type="ECO:0000313" key="11">
    <source>
        <dbReference type="Proteomes" id="UP000072660"/>
    </source>
</evidence>
<protein>
    <recommendedName>
        <fullName evidence="4 6">Aspartate ammonia-lyase</fullName>
        <shortName evidence="7">Aspartase</shortName>
        <ecNumber evidence="3 6">4.3.1.1</ecNumber>
    </recommendedName>
</protein>
<dbReference type="OrthoDB" id="9802809at2"/>
<dbReference type="SUPFAM" id="SSF48557">
    <property type="entry name" value="L-aspartase-like"/>
    <property type="match status" value="1"/>
</dbReference>
<evidence type="ECO:0000256" key="7">
    <source>
        <dbReference type="RuleBase" id="RU362017"/>
    </source>
</evidence>
<dbReference type="GO" id="GO:0006099">
    <property type="term" value="P:tricarboxylic acid cycle"/>
    <property type="evidence" value="ECO:0007669"/>
    <property type="project" value="InterPro"/>
</dbReference>
<evidence type="ECO:0000256" key="3">
    <source>
        <dbReference type="ARBA" id="ARBA00012992"/>
    </source>
</evidence>
<dbReference type="GO" id="GO:0008797">
    <property type="term" value="F:aspartate ammonia-lyase activity"/>
    <property type="evidence" value="ECO:0007669"/>
    <property type="project" value="UniProtKB-UniRule"/>
</dbReference>
<dbReference type="AlphaFoldDB" id="A0A139SIF7"/>
<reference evidence="10 11" key="1">
    <citation type="submission" date="2016-02" db="EMBL/GenBank/DDBJ databases">
        <authorList>
            <person name="Wen L."/>
            <person name="He K."/>
            <person name="Yang H."/>
        </authorList>
    </citation>
    <scope>NUCLEOTIDE SEQUENCE [LARGE SCALE GENOMIC DNA]</scope>
    <source>
        <strain evidence="10 11">CV58</strain>
    </source>
</reference>
<dbReference type="InterPro" id="IPR020557">
    <property type="entry name" value="Fumarate_lyase_CS"/>
</dbReference>
<dbReference type="GO" id="GO:0006531">
    <property type="term" value="P:aspartate metabolic process"/>
    <property type="evidence" value="ECO:0007669"/>
    <property type="project" value="InterPro"/>
</dbReference>
<dbReference type="PANTHER" id="PTHR42696">
    <property type="entry name" value="ASPARTATE AMMONIA-LYASE"/>
    <property type="match status" value="1"/>
</dbReference>
<dbReference type="GO" id="GO:0005829">
    <property type="term" value="C:cytosol"/>
    <property type="evidence" value="ECO:0007669"/>
    <property type="project" value="TreeGrafter"/>
</dbReference>
<sequence length="472" mass="51117">MPQQQTTRLEKDLLGTLEVPMEAYYGIQTLRAVQNFHLSGVVLSHYPKLVIALAMVKQAAADANCELRHLPKDKHRAIVQACERIIGGEFHEQFVVDMIQGGAGTSTNMNANEVIANIALESLGHAKGDYQHLHPNNHVNMAQSTNDAYPTAIRVGLLLGHDSLLNRLSGLIDALKDKASTFAHILKMGRTQLQDAVPMTLGQEFHAFATTLGEDLQHLKMLAPTLLTEVNLGGTAIGTGINADPNYQKLAVQRLAAISGHPLVPAADLIEATSDMGAFVLFSGMLKRLAVKLSKICNDLRLLSSGPRTGINEINLPPRQPGSSIMPGKVNPVIPEAVNQVAFEVIGNDLALTLAAEGGQLQLNVMEPLIAYKIFDSIGLLSRAMDMLRSLCIEGITANEAHCRELVENSIGLVTALNPWIGYENSTRIAKLALETGRGVLELVREENLLDEATLADILRPEHMTAPRLLPL</sequence>
<dbReference type="InterPro" id="IPR004708">
    <property type="entry name" value="ApsA"/>
</dbReference>
<evidence type="ECO:0000256" key="2">
    <source>
        <dbReference type="ARBA" id="ARBA00011881"/>
    </source>
</evidence>
<accession>A0A139SIF7</accession>
<evidence type="ECO:0000259" key="8">
    <source>
        <dbReference type="Pfam" id="PF00206"/>
    </source>
</evidence>
<evidence type="ECO:0000256" key="4">
    <source>
        <dbReference type="ARBA" id="ARBA00016146"/>
    </source>
</evidence>
<comment type="caution">
    <text evidence="10">The sequence shown here is derived from an EMBL/GenBank/DDBJ whole genome shotgun (WGS) entry which is preliminary data.</text>
</comment>
<dbReference type="FunFam" id="1.10.275.10:FF:000001">
    <property type="entry name" value="Fumarate hydratase, mitochondrial"/>
    <property type="match status" value="1"/>
</dbReference>
<dbReference type="FunFam" id="1.10.40.30:FF:000002">
    <property type="entry name" value="Fumarate hydratase class II"/>
    <property type="match status" value="1"/>
</dbReference>
<organism evidence="10 11">
    <name type="scientific">Ventosimonas gracilis</name>
    <dbReference type="NCBI Taxonomy" id="1680762"/>
    <lineage>
        <taxon>Bacteria</taxon>
        <taxon>Pseudomonadati</taxon>
        <taxon>Pseudomonadota</taxon>
        <taxon>Gammaproteobacteria</taxon>
        <taxon>Pseudomonadales</taxon>
        <taxon>Ventosimonadaceae</taxon>
        <taxon>Ventosimonas</taxon>
    </lineage>
</organism>
<comment type="catalytic activity">
    <reaction evidence="7">
        <text>L-aspartate = fumarate + NH4(+)</text>
        <dbReference type="Rhea" id="RHEA:16601"/>
        <dbReference type="ChEBI" id="CHEBI:28938"/>
        <dbReference type="ChEBI" id="CHEBI:29806"/>
        <dbReference type="ChEBI" id="CHEBI:29991"/>
        <dbReference type="EC" id="4.3.1.1"/>
    </reaction>
</comment>
<evidence type="ECO:0000256" key="1">
    <source>
        <dbReference type="ARBA" id="ARBA00005596"/>
    </source>
</evidence>
<evidence type="ECO:0000256" key="5">
    <source>
        <dbReference type="ARBA" id="ARBA00023239"/>
    </source>
</evidence>
<dbReference type="RefSeq" id="WP_068393224.1">
    <property type="nucleotide sequence ID" value="NZ_LSZO01000217.1"/>
</dbReference>
<comment type="subunit">
    <text evidence="2">Homotetramer.</text>
</comment>
<feature type="domain" description="Fumarase C C-terminal" evidence="9">
    <location>
        <begin position="413"/>
        <end position="465"/>
    </location>
</feature>
<dbReference type="InterPro" id="IPR051546">
    <property type="entry name" value="Aspartate_Ammonia-Lyase"/>
</dbReference>
<dbReference type="PROSITE" id="PS00163">
    <property type="entry name" value="FUMARATE_LYASES"/>
    <property type="match status" value="1"/>
</dbReference>
<proteinExistence type="inferred from homology"/>
<evidence type="ECO:0000313" key="10">
    <source>
        <dbReference type="EMBL" id="KXU34274.1"/>
    </source>
</evidence>
<feature type="domain" description="Fumarate lyase N-terminal" evidence="8">
    <location>
        <begin position="15"/>
        <end position="347"/>
    </location>
</feature>
<evidence type="ECO:0000256" key="6">
    <source>
        <dbReference type="NCBIfam" id="TIGR00839"/>
    </source>
</evidence>
<dbReference type="Gene3D" id="1.10.40.30">
    <property type="entry name" value="Fumarase/aspartase (C-terminal domain)"/>
    <property type="match status" value="1"/>
</dbReference>
<dbReference type="Pfam" id="PF00206">
    <property type="entry name" value="Lyase_1"/>
    <property type="match status" value="1"/>
</dbReference>
<dbReference type="Gene3D" id="1.10.275.10">
    <property type="entry name" value="Fumarase/aspartase (N-terminal domain)"/>
    <property type="match status" value="1"/>
</dbReference>
<dbReference type="FunFam" id="1.20.200.10:FF:000001">
    <property type="entry name" value="Fumarate hydratase, mitochondrial"/>
    <property type="match status" value="1"/>
</dbReference>
<dbReference type="NCBIfam" id="NF008909">
    <property type="entry name" value="PRK12273.1"/>
    <property type="match status" value="1"/>
</dbReference>
<dbReference type="EC" id="4.3.1.1" evidence="3 6"/>
<keyword evidence="5 7" id="KW-0456">Lyase</keyword>
<dbReference type="InterPro" id="IPR024083">
    <property type="entry name" value="Fumarase/histidase_N"/>
</dbReference>
<dbReference type="Gene3D" id="1.20.200.10">
    <property type="entry name" value="Fumarase/aspartase (Central domain)"/>
    <property type="match status" value="1"/>
</dbReference>
<dbReference type="InterPro" id="IPR018951">
    <property type="entry name" value="Fumarase_C_C"/>
</dbReference>
<name>A0A139SIF7_9GAMM</name>
<gene>
    <name evidence="10" type="primary">aspA</name>
    <name evidence="10" type="ORF">AXE65_07675</name>
</gene>
<dbReference type="NCBIfam" id="TIGR00839">
    <property type="entry name" value="aspA"/>
    <property type="match status" value="1"/>
</dbReference>
<evidence type="ECO:0000259" key="9">
    <source>
        <dbReference type="Pfam" id="PF10415"/>
    </source>
</evidence>
<dbReference type="PRINTS" id="PR00149">
    <property type="entry name" value="FUMRATELYASE"/>
</dbReference>
<dbReference type="EMBL" id="LSZO01000217">
    <property type="protein sequence ID" value="KXU34274.1"/>
    <property type="molecule type" value="Genomic_DNA"/>
</dbReference>
<dbReference type="InterPro" id="IPR022761">
    <property type="entry name" value="Fumarate_lyase_N"/>
</dbReference>
<dbReference type="InterPro" id="IPR008948">
    <property type="entry name" value="L-Aspartase-like"/>
</dbReference>
<dbReference type="InterPro" id="IPR000362">
    <property type="entry name" value="Fumarate_lyase_fam"/>
</dbReference>
<comment type="similarity">
    <text evidence="1 7">Belongs to the class-II fumarase/aspartase family. Aspartase subfamily.</text>
</comment>